<keyword evidence="11" id="KW-1185">Reference proteome</keyword>
<keyword evidence="2" id="KW-0433">Leucine-rich repeat</keyword>
<dbReference type="SUPFAM" id="SSF52058">
    <property type="entry name" value="L domain-like"/>
    <property type="match status" value="1"/>
</dbReference>
<evidence type="ECO:0000256" key="4">
    <source>
        <dbReference type="ARBA" id="ARBA00022729"/>
    </source>
</evidence>
<dbReference type="Proteomes" id="UP000230423">
    <property type="component" value="Unassembled WGS sequence"/>
</dbReference>
<dbReference type="PANTHER" id="PTHR22650:SF4">
    <property type="entry name" value="LEUCINE-RICH REPEAT AND TRANSMEMBRANE DOMAIN-CONTAINING PROTEIN 2-LIKE"/>
    <property type="match status" value="1"/>
</dbReference>
<dbReference type="InterPro" id="IPR000483">
    <property type="entry name" value="Cys-rich_flank_reg_C"/>
</dbReference>
<accession>A0A2G9UCW2</accession>
<feature type="domain" description="LRRCT" evidence="9">
    <location>
        <begin position="28"/>
        <end position="77"/>
    </location>
</feature>
<evidence type="ECO:0000256" key="5">
    <source>
        <dbReference type="ARBA" id="ARBA00022889"/>
    </source>
</evidence>
<dbReference type="EMBL" id="KZ347264">
    <property type="protein sequence ID" value="PIO68076.1"/>
    <property type="molecule type" value="Genomic_DNA"/>
</dbReference>
<proteinExistence type="predicted"/>
<keyword evidence="7" id="KW-0472">Membrane</keyword>
<dbReference type="AlphaFoldDB" id="A0A2G9UCW2"/>
<evidence type="ECO:0000256" key="6">
    <source>
        <dbReference type="ARBA" id="ARBA00022989"/>
    </source>
</evidence>
<reference evidence="10 11" key="1">
    <citation type="submission" date="2015-09" db="EMBL/GenBank/DDBJ databases">
        <title>Draft genome of the parasitic nematode Teladorsagia circumcincta isolate WARC Sus (inbred).</title>
        <authorList>
            <person name="Mitreva M."/>
        </authorList>
    </citation>
    <scope>NUCLEOTIDE SEQUENCE [LARGE SCALE GENOMIC DNA]</scope>
    <source>
        <strain evidence="10 11">S</strain>
    </source>
</reference>
<dbReference type="InterPro" id="IPR052313">
    <property type="entry name" value="GPIb-IX-V_Complex"/>
</dbReference>
<keyword evidence="4" id="KW-0732">Signal</keyword>
<evidence type="ECO:0000313" key="11">
    <source>
        <dbReference type="Proteomes" id="UP000230423"/>
    </source>
</evidence>
<gene>
    <name evidence="10" type="ORF">TELCIR_10149</name>
</gene>
<evidence type="ECO:0000256" key="2">
    <source>
        <dbReference type="ARBA" id="ARBA00022614"/>
    </source>
</evidence>
<evidence type="ECO:0000256" key="1">
    <source>
        <dbReference type="ARBA" id="ARBA00004167"/>
    </source>
</evidence>
<organism evidence="10 11">
    <name type="scientific">Teladorsagia circumcincta</name>
    <name type="common">Brown stomach worm</name>
    <name type="synonym">Ostertagia circumcincta</name>
    <dbReference type="NCBI Taxonomy" id="45464"/>
    <lineage>
        <taxon>Eukaryota</taxon>
        <taxon>Metazoa</taxon>
        <taxon>Ecdysozoa</taxon>
        <taxon>Nematoda</taxon>
        <taxon>Chromadorea</taxon>
        <taxon>Rhabditida</taxon>
        <taxon>Rhabditina</taxon>
        <taxon>Rhabditomorpha</taxon>
        <taxon>Strongyloidea</taxon>
        <taxon>Trichostrongylidae</taxon>
        <taxon>Teladorsagia</taxon>
    </lineage>
</organism>
<dbReference type="Gene3D" id="3.80.10.10">
    <property type="entry name" value="Ribonuclease Inhibitor"/>
    <property type="match status" value="1"/>
</dbReference>
<protein>
    <recommendedName>
        <fullName evidence="9">LRRCT domain-containing protein</fullName>
    </recommendedName>
</protein>
<evidence type="ECO:0000259" key="9">
    <source>
        <dbReference type="SMART" id="SM00082"/>
    </source>
</evidence>
<dbReference type="SMART" id="SM00082">
    <property type="entry name" value="LRRCT"/>
    <property type="match status" value="1"/>
</dbReference>
<keyword evidence="3" id="KW-0812">Transmembrane</keyword>
<keyword evidence="6" id="KW-1133">Transmembrane helix</keyword>
<dbReference type="InterPro" id="IPR032675">
    <property type="entry name" value="LRR_dom_sf"/>
</dbReference>
<name>A0A2G9UCW2_TELCI</name>
<dbReference type="PANTHER" id="PTHR22650">
    <property type="entry name" value="GLYCOPROTEIN IB BETA"/>
    <property type="match status" value="1"/>
</dbReference>
<evidence type="ECO:0000256" key="8">
    <source>
        <dbReference type="ARBA" id="ARBA00023157"/>
    </source>
</evidence>
<dbReference type="OrthoDB" id="5954366at2759"/>
<evidence type="ECO:0000256" key="3">
    <source>
        <dbReference type="ARBA" id="ARBA00022692"/>
    </source>
</evidence>
<evidence type="ECO:0000256" key="7">
    <source>
        <dbReference type="ARBA" id="ARBA00023136"/>
    </source>
</evidence>
<keyword evidence="5" id="KW-0130">Cell adhesion</keyword>
<keyword evidence="8" id="KW-1015">Disulfide bond</keyword>
<sequence length="105" mass="11690">MAHNRLQSLPQMMFAKNKRLATLKLHRNPWNCDCRILNIGSLVMGKSGPNEEAKCFNPPKLRAMPLSSVKAADVPCAEPTIVEKEFHSILDCTASGGGEVHWLYK</sequence>
<evidence type="ECO:0000313" key="10">
    <source>
        <dbReference type="EMBL" id="PIO68076.1"/>
    </source>
</evidence>
<comment type="subcellular location">
    <subcellularLocation>
        <location evidence="1">Membrane</location>
        <topology evidence="1">Single-pass membrane protein</topology>
    </subcellularLocation>
</comment>